<dbReference type="AlphaFoldDB" id="A0A964T8E6"/>
<dbReference type="Pfam" id="PF03450">
    <property type="entry name" value="CO_deh_flav_C"/>
    <property type="match status" value="1"/>
</dbReference>
<gene>
    <name evidence="2" type="ORF">E4O86_18790</name>
</gene>
<evidence type="ECO:0000313" key="3">
    <source>
        <dbReference type="Proteomes" id="UP000773614"/>
    </source>
</evidence>
<dbReference type="SUPFAM" id="SSF55447">
    <property type="entry name" value="CO dehydrogenase flavoprotein C-terminal domain-like"/>
    <property type="match status" value="1"/>
</dbReference>
<keyword evidence="3" id="KW-1185">Reference proteome</keyword>
<dbReference type="EMBL" id="SPKJ01000094">
    <property type="protein sequence ID" value="MYZ49757.1"/>
    <property type="molecule type" value="Genomic_DNA"/>
</dbReference>
<name>A0A964T8E6_9HYPH</name>
<organism evidence="2 3">
    <name type="scientific">Propylenella binzhouense</name>
    <dbReference type="NCBI Taxonomy" id="2555902"/>
    <lineage>
        <taxon>Bacteria</taxon>
        <taxon>Pseudomonadati</taxon>
        <taxon>Pseudomonadota</taxon>
        <taxon>Alphaproteobacteria</taxon>
        <taxon>Hyphomicrobiales</taxon>
        <taxon>Propylenellaceae</taxon>
        <taxon>Propylenella</taxon>
    </lineage>
</organism>
<evidence type="ECO:0000259" key="1">
    <source>
        <dbReference type="Pfam" id="PF03450"/>
    </source>
</evidence>
<dbReference type="InterPro" id="IPR036683">
    <property type="entry name" value="CO_DH_flav_C_dom_sf"/>
</dbReference>
<evidence type="ECO:0000313" key="2">
    <source>
        <dbReference type="EMBL" id="MYZ49757.1"/>
    </source>
</evidence>
<feature type="non-terminal residue" evidence="2">
    <location>
        <position position="1"/>
    </location>
</feature>
<sequence length="72" mass="7436">APAAEAALVGARPGAGGAEAACAALARDFTPLTDMRASAGYRLKAAQNLLRRFLMEIAPDRPATRVLDLADV</sequence>
<proteinExistence type="predicted"/>
<dbReference type="Gene3D" id="3.30.390.50">
    <property type="entry name" value="CO dehydrogenase flavoprotein, C-terminal domain"/>
    <property type="match status" value="1"/>
</dbReference>
<comment type="caution">
    <text evidence="2">The sequence shown here is derived from an EMBL/GenBank/DDBJ whole genome shotgun (WGS) entry which is preliminary data.</text>
</comment>
<dbReference type="Proteomes" id="UP000773614">
    <property type="component" value="Unassembled WGS sequence"/>
</dbReference>
<reference evidence="2" key="1">
    <citation type="submission" date="2019-03" db="EMBL/GenBank/DDBJ databases">
        <title>Afifella sp. nov., isolated from activated sludge.</title>
        <authorList>
            <person name="Li Q."/>
            <person name="Liu Y."/>
        </authorList>
    </citation>
    <scope>NUCLEOTIDE SEQUENCE</scope>
    <source>
        <strain evidence="2">L72</strain>
    </source>
</reference>
<dbReference type="InterPro" id="IPR005107">
    <property type="entry name" value="CO_DH_flav_C"/>
</dbReference>
<protein>
    <submittedName>
        <fullName evidence="2">Xanthine dehydrogenase small subunit</fullName>
    </submittedName>
</protein>
<accession>A0A964T8E6</accession>
<feature type="domain" description="CO dehydrogenase flavoprotein C-terminal" evidence="1">
    <location>
        <begin position="1"/>
        <end position="56"/>
    </location>
</feature>